<protein>
    <submittedName>
        <fullName evidence="2">Uncharacterized protein</fullName>
    </submittedName>
</protein>
<organism evidence="2 3">
    <name type="scientific">Komarekiella delphini-convector SJRDD-AB1</name>
    <dbReference type="NCBI Taxonomy" id="2593771"/>
    <lineage>
        <taxon>Bacteria</taxon>
        <taxon>Bacillati</taxon>
        <taxon>Cyanobacteriota</taxon>
        <taxon>Cyanophyceae</taxon>
        <taxon>Nostocales</taxon>
        <taxon>Nostocaceae</taxon>
        <taxon>Komarekiella</taxon>
        <taxon>Komarekiella delphini-convector</taxon>
    </lineage>
</organism>
<sequence>MNRYTIFQRLTKLSTQVIFASTLLATTAPASSAAIIDCGTIRCSIYFTRSETRTIAAGGGGVAGVLALAGSAGPYLAASAGVLTSVAAVAQNENRCLRVVYLKESVRRHIPTTATPIITGLYRDSSRFCRD</sequence>
<keyword evidence="3" id="KW-1185">Reference proteome</keyword>
<comment type="caution">
    <text evidence="2">The sequence shown here is derived from an EMBL/GenBank/DDBJ whole genome shotgun (WGS) entry which is preliminary data.</text>
</comment>
<reference evidence="2" key="1">
    <citation type="submission" date="2019-07" db="EMBL/GenBank/DDBJ databases">
        <title>Toxilogical consequences of a new and cryptic species of cyanobacteria (Komarekiella delphini-convector) recovered from the epidermis of a bottlenose dolphin and 1500 ft. in the air.</title>
        <authorList>
            <person name="Brown A.O."/>
            <person name="Dvorak P."/>
            <person name="Villanueva C.D."/>
            <person name="Foss A.J."/>
            <person name="Garvey A.D."/>
            <person name="Gibson Q.A."/>
            <person name="Johansen J.R."/>
            <person name="Casamatta D.A."/>
        </authorList>
    </citation>
    <scope>NUCLEOTIDE SEQUENCE</scope>
    <source>
        <strain evidence="2">SJRDD-AB1</strain>
    </source>
</reference>
<feature type="signal peptide" evidence="1">
    <location>
        <begin position="1"/>
        <end position="32"/>
    </location>
</feature>
<gene>
    <name evidence="2" type="ORF">FNW02_17980</name>
</gene>
<keyword evidence="1" id="KW-0732">Signal</keyword>
<dbReference type="EMBL" id="VJXY01000019">
    <property type="protein sequence ID" value="MBD6617665.1"/>
    <property type="molecule type" value="Genomic_DNA"/>
</dbReference>
<evidence type="ECO:0000313" key="2">
    <source>
        <dbReference type="EMBL" id="MBD6617665.1"/>
    </source>
</evidence>
<accession>A0AA40SZ66</accession>
<dbReference type="Proteomes" id="UP001165986">
    <property type="component" value="Unassembled WGS sequence"/>
</dbReference>
<evidence type="ECO:0000256" key="1">
    <source>
        <dbReference type="SAM" id="SignalP"/>
    </source>
</evidence>
<evidence type="ECO:0000313" key="3">
    <source>
        <dbReference type="Proteomes" id="UP001165986"/>
    </source>
</evidence>
<proteinExistence type="predicted"/>
<feature type="chain" id="PRO_5041358779" evidence="1">
    <location>
        <begin position="33"/>
        <end position="131"/>
    </location>
</feature>
<dbReference type="AlphaFoldDB" id="A0AA40SZ66"/>
<dbReference type="RefSeq" id="WP_191758885.1">
    <property type="nucleotide sequence ID" value="NZ_VJXY01000019.1"/>
</dbReference>
<name>A0AA40SZ66_9NOST</name>